<dbReference type="OrthoDB" id="2054720at2"/>
<dbReference type="InterPro" id="IPR012332">
    <property type="entry name" value="Autotransporter_pectin_lyase_C"/>
</dbReference>
<feature type="transmembrane region" description="Helical" evidence="2">
    <location>
        <begin position="545"/>
        <end position="565"/>
    </location>
</feature>
<feature type="region of interest" description="Disordered" evidence="1">
    <location>
        <begin position="414"/>
        <end position="539"/>
    </location>
</feature>
<dbReference type="Proteomes" id="UP000264883">
    <property type="component" value="Chromosome"/>
</dbReference>
<dbReference type="Gene3D" id="2.160.20.20">
    <property type="match status" value="1"/>
</dbReference>
<dbReference type="RefSeq" id="WP_119865871.1">
    <property type="nucleotide sequence ID" value="NZ_CP016786.1"/>
</dbReference>
<dbReference type="EMBL" id="CP016786">
    <property type="protein sequence ID" value="ASW43736.1"/>
    <property type="molecule type" value="Genomic_DNA"/>
</dbReference>
<dbReference type="SUPFAM" id="SSF51126">
    <property type="entry name" value="Pectin lyase-like"/>
    <property type="match status" value="1"/>
</dbReference>
<dbReference type="KEGG" id="cia:BEN51_09650"/>
<name>A0A343JDX8_9CLOT</name>
<protein>
    <recommendedName>
        <fullName evidence="5">Right handed beta helix domain-containing protein</fullName>
    </recommendedName>
</protein>
<keyword evidence="2" id="KW-0812">Transmembrane</keyword>
<keyword evidence="4" id="KW-1185">Reference proteome</keyword>
<evidence type="ECO:0000256" key="2">
    <source>
        <dbReference type="SAM" id="Phobius"/>
    </source>
</evidence>
<feature type="compositionally biased region" description="Basic and acidic residues" evidence="1">
    <location>
        <begin position="509"/>
        <end position="539"/>
    </location>
</feature>
<gene>
    <name evidence="3" type="ORF">BEN51_09650</name>
</gene>
<evidence type="ECO:0000256" key="1">
    <source>
        <dbReference type="SAM" id="MobiDB-lite"/>
    </source>
</evidence>
<evidence type="ECO:0000313" key="3">
    <source>
        <dbReference type="EMBL" id="ASW43736.1"/>
    </source>
</evidence>
<keyword evidence="2" id="KW-0472">Membrane</keyword>
<dbReference type="InterPro" id="IPR011050">
    <property type="entry name" value="Pectin_lyase_fold/virulence"/>
</dbReference>
<sequence length="578" mass="62411">MKYKIKHNKFLLNLLLILFILTFLPVNKVMALEMKSPKNWEELKEAIAKGESVKLKKDIHYTGTTATIASIALKVPKDKTVTIDLNGYTINRNLLGKANSDYNNPFTDGYVIEVAGTLILEDSSKDGSGRITGGYNDSIKGGGVYINNGSFIMNGGNISYNVSYYGGGVSVVGKKSSFTMNAGNIHNNSAILGGSGGGVNIEGGRFNFAGGAITKNNSQWNNGGGLHIRTKSSIVNMTGGLISSNFANVSGGGVYLSEDSTFNLYGGSIINNVVWNYQGNNTKGHGAGIYLSGRCLPYEENGNTIIDQDNARLNIKGTVIVKDNYSVNSDKSKKIKDNVYLQNDNVGNNKVVLVTGELKDSEIWITTENSNPKGLKIAEGSGYTIVKEEAEMFFSDYFNSKCSLVDGLIKINKEEAGNENPGDEEPSKEEPGKENPSKEEPGKEEPSNESPSKEGSGKETDGKKNNGNSNDNETDKGNIGNKNSNENKSDSSVSDTIGAGDEENPLSNGKEDKNKNDNKDTNSEDKKVDSSKDEEKEVKTSFTGVWIAIVVVLILVAAVGTKFYFNKKRKENNEEIGV</sequence>
<dbReference type="AlphaFoldDB" id="A0A343JDX8"/>
<proteinExistence type="predicted"/>
<evidence type="ECO:0000313" key="4">
    <source>
        <dbReference type="Proteomes" id="UP000264883"/>
    </source>
</evidence>
<feature type="compositionally biased region" description="Basic and acidic residues" evidence="1">
    <location>
        <begin position="428"/>
        <end position="464"/>
    </location>
</feature>
<feature type="compositionally biased region" description="Low complexity" evidence="1">
    <location>
        <begin position="481"/>
        <end position="495"/>
    </location>
</feature>
<keyword evidence="2" id="KW-1133">Transmembrane helix</keyword>
<organism evidence="3 4">
    <name type="scientific">Clostridium isatidis</name>
    <dbReference type="NCBI Taxonomy" id="182773"/>
    <lineage>
        <taxon>Bacteria</taxon>
        <taxon>Bacillati</taxon>
        <taxon>Bacillota</taxon>
        <taxon>Clostridia</taxon>
        <taxon>Eubacteriales</taxon>
        <taxon>Clostridiaceae</taxon>
        <taxon>Clostridium</taxon>
    </lineage>
</organism>
<evidence type="ECO:0008006" key="5">
    <source>
        <dbReference type="Google" id="ProtNLM"/>
    </source>
</evidence>
<reference evidence="3 4" key="1">
    <citation type="submission" date="2016-08" db="EMBL/GenBank/DDBJ databases">
        <title>Complete Genome Sequence Of The Indigo Reducing Clostridium isatidis DSM15098.</title>
        <authorList>
            <person name="Little G.T."/>
            <person name="Minton N.P."/>
        </authorList>
    </citation>
    <scope>NUCLEOTIDE SEQUENCE [LARGE SCALE GENOMIC DNA]</scope>
    <source>
        <strain evidence="3 4">DSM 15098</strain>
    </source>
</reference>
<accession>A0A343JDX8</accession>